<dbReference type="AlphaFoldDB" id="A0A2A9M6U0"/>
<name>A0A2A9M6U0_BESBE</name>
<organism evidence="5 6">
    <name type="scientific">Besnoitia besnoiti</name>
    <name type="common">Apicomplexan protozoan</name>
    <dbReference type="NCBI Taxonomy" id="94643"/>
    <lineage>
        <taxon>Eukaryota</taxon>
        <taxon>Sar</taxon>
        <taxon>Alveolata</taxon>
        <taxon>Apicomplexa</taxon>
        <taxon>Conoidasida</taxon>
        <taxon>Coccidia</taxon>
        <taxon>Eucoccidiorida</taxon>
        <taxon>Eimeriorina</taxon>
        <taxon>Sarcocystidae</taxon>
        <taxon>Besnoitia</taxon>
    </lineage>
</organism>
<keyword evidence="2" id="KW-0521">NADP</keyword>
<evidence type="ECO:0000256" key="2">
    <source>
        <dbReference type="ARBA" id="ARBA00022857"/>
    </source>
</evidence>
<gene>
    <name evidence="5" type="ORF">BESB_019620</name>
</gene>
<dbReference type="OrthoDB" id="10262319at2759"/>
<proteinExistence type="inferred from homology"/>
<evidence type="ECO:0000256" key="1">
    <source>
        <dbReference type="ARBA" id="ARBA00006484"/>
    </source>
</evidence>
<accession>A0A2A9M6U0</accession>
<comment type="similarity">
    <text evidence="1 4">Belongs to the short-chain dehydrogenases/reductases (SDR) family.</text>
</comment>
<dbReference type="Gene3D" id="3.40.50.720">
    <property type="entry name" value="NAD(P)-binding Rossmann-like Domain"/>
    <property type="match status" value="1"/>
</dbReference>
<protein>
    <submittedName>
        <fullName evidence="5">Putative carbonyl reductase 1</fullName>
    </submittedName>
</protein>
<dbReference type="VEuPathDB" id="ToxoDB:BESB_019620"/>
<dbReference type="KEGG" id="bbes:BESB_019620"/>
<dbReference type="InterPro" id="IPR002347">
    <property type="entry name" value="SDR_fam"/>
</dbReference>
<dbReference type="RefSeq" id="XP_029216030.1">
    <property type="nucleotide sequence ID" value="XM_029360671.1"/>
</dbReference>
<dbReference type="PANTHER" id="PTHR43963:SF6">
    <property type="entry name" value="CHAIN DEHYDROGENASE FAMILY PROTEIN, PUTATIVE (AFU_ORTHOLOGUE AFUA_3G15350)-RELATED"/>
    <property type="match status" value="1"/>
</dbReference>
<evidence type="ECO:0000256" key="4">
    <source>
        <dbReference type="RuleBase" id="RU000363"/>
    </source>
</evidence>
<dbReference type="GO" id="GO:0016491">
    <property type="term" value="F:oxidoreductase activity"/>
    <property type="evidence" value="ECO:0007669"/>
    <property type="project" value="UniProtKB-KW"/>
</dbReference>
<dbReference type="Pfam" id="PF00106">
    <property type="entry name" value="adh_short"/>
    <property type="match status" value="1"/>
</dbReference>
<dbReference type="STRING" id="94643.A0A2A9M6U0"/>
<dbReference type="InterPro" id="IPR036291">
    <property type="entry name" value="NAD(P)-bd_dom_sf"/>
</dbReference>
<reference evidence="5 6" key="1">
    <citation type="submission" date="2017-09" db="EMBL/GenBank/DDBJ databases">
        <title>Genome sequencing of Besnoitia besnoiti strain Bb-Ger1.</title>
        <authorList>
            <person name="Schares G."/>
            <person name="Venepally P."/>
            <person name="Lorenzi H.A."/>
        </authorList>
    </citation>
    <scope>NUCLEOTIDE SEQUENCE [LARGE SCALE GENOMIC DNA]</scope>
    <source>
        <strain evidence="5 6">Bb-Ger1</strain>
    </source>
</reference>
<dbReference type="GeneID" id="40307023"/>
<dbReference type="PANTHER" id="PTHR43963">
    <property type="entry name" value="CARBONYL REDUCTASE 1-RELATED"/>
    <property type="match status" value="1"/>
</dbReference>
<evidence type="ECO:0000313" key="5">
    <source>
        <dbReference type="EMBL" id="PFH32021.1"/>
    </source>
</evidence>
<dbReference type="Proteomes" id="UP000224006">
    <property type="component" value="Chromosome XI"/>
</dbReference>
<comment type="caution">
    <text evidence="5">The sequence shown here is derived from an EMBL/GenBank/DDBJ whole genome shotgun (WGS) entry which is preliminary data.</text>
</comment>
<dbReference type="EMBL" id="NWUJ01000012">
    <property type="protein sequence ID" value="PFH32021.1"/>
    <property type="molecule type" value="Genomic_DNA"/>
</dbReference>
<dbReference type="PRINTS" id="PR00081">
    <property type="entry name" value="GDHRDH"/>
</dbReference>
<dbReference type="PRINTS" id="PR00080">
    <property type="entry name" value="SDRFAMILY"/>
</dbReference>
<evidence type="ECO:0000313" key="6">
    <source>
        <dbReference type="Proteomes" id="UP000224006"/>
    </source>
</evidence>
<keyword evidence="3" id="KW-0560">Oxidoreductase</keyword>
<sequence>MEKKRVALVTGGNKGIGLFVVKRLCERLPTDKWVVVLGTRQVANGEEGVAQLKRYSLPLSPTVQQLDITDKASCEKMKTFLQEKFGGLDLLVNNAGFAFKRDATESKYEQAKKTIGVNYYGTKQVTDILLPLMRDGGRIVSVASMCGKWGLDRMTEQHRRQVLSPELTFEKLDSMMEAYITAAKTGSLSSQGWPESTYEMSKTAVIAATHLWALAADKNELGPNGAKGMFVACCCPGWCKTDMAGWEQPPLSADDGAERVADLALRGGANEQGQFLMEKRVVPLGFSQRFTSQPMPVQTWLAASA</sequence>
<dbReference type="SUPFAM" id="SSF51735">
    <property type="entry name" value="NAD(P)-binding Rossmann-fold domains"/>
    <property type="match status" value="1"/>
</dbReference>
<evidence type="ECO:0000256" key="3">
    <source>
        <dbReference type="ARBA" id="ARBA00023002"/>
    </source>
</evidence>
<keyword evidence="6" id="KW-1185">Reference proteome</keyword>